<evidence type="ECO:0000259" key="6">
    <source>
        <dbReference type="PROSITE" id="PS51671"/>
    </source>
</evidence>
<evidence type="ECO:0000256" key="2">
    <source>
        <dbReference type="ARBA" id="ARBA00023015"/>
    </source>
</evidence>
<dbReference type="GO" id="GO:0003700">
    <property type="term" value="F:DNA-binding transcription factor activity"/>
    <property type="evidence" value="ECO:0007669"/>
    <property type="project" value="TreeGrafter"/>
</dbReference>
<evidence type="ECO:0000256" key="3">
    <source>
        <dbReference type="ARBA" id="ARBA00023163"/>
    </source>
</evidence>
<dbReference type="PANTHER" id="PTHR31945">
    <property type="entry name" value="TRANSCRIPTION FACTOR SCREAM2-RELATED"/>
    <property type="match status" value="1"/>
</dbReference>
<dbReference type="InterPro" id="IPR051358">
    <property type="entry name" value="TF_AMS/ICE1/BHLH6-like"/>
</dbReference>
<dbReference type="Pfam" id="PF22754">
    <property type="entry name" value="bHLH-TF_ACT-like_plant"/>
    <property type="match status" value="1"/>
</dbReference>
<dbReference type="OrthoDB" id="690068at2759"/>
<evidence type="ECO:0000256" key="5">
    <source>
        <dbReference type="SAM" id="Coils"/>
    </source>
</evidence>
<keyword evidence="3" id="KW-0804">Transcription</keyword>
<comment type="subcellular location">
    <subcellularLocation>
        <location evidence="1">Nucleus</location>
    </subcellularLocation>
</comment>
<evidence type="ECO:0000313" key="7">
    <source>
        <dbReference type="EMBL" id="KAJ4952464.1"/>
    </source>
</evidence>
<feature type="domain" description="ACT" evidence="6">
    <location>
        <begin position="121"/>
        <end position="189"/>
    </location>
</feature>
<dbReference type="InterPro" id="IPR002912">
    <property type="entry name" value="ACT_dom"/>
</dbReference>
<dbReference type="SUPFAM" id="SSF55021">
    <property type="entry name" value="ACT-like"/>
    <property type="match status" value="1"/>
</dbReference>
<dbReference type="EMBL" id="JAMYWD010000012">
    <property type="protein sequence ID" value="KAJ4952464.1"/>
    <property type="molecule type" value="Genomic_DNA"/>
</dbReference>
<dbReference type="SMART" id="SM00353">
    <property type="entry name" value="HLH"/>
    <property type="match status" value="1"/>
</dbReference>
<keyword evidence="5" id="KW-0175">Coiled coil</keyword>
<dbReference type="GO" id="GO:0043565">
    <property type="term" value="F:sequence-specific DNA binding"/>
    <property type="evidence" value="ECO:0007669"/>
    <property type="project" value="TreeGrafter"/>
</dbReference>
<proteinExistence type="predicted"/>
<dbReference type="GO" id="GO:0046983">
    <property type="term" value="F:protein dimerization activity"/>
    <property type="evidence" value="ECO:0007669"/>
    <property type="project" value="InterPro"/>
</dbReference>
<dbReference type="Proteomes" id="UP001141806">
    <property type="component" value="Unassembled WGS sequence"/>
</dbReference>
<dbReference type="PANTHER" id="PTHR31945:SF20">
    <property type="entry name" value="TRANSCRIPTION FACTOR DYT1"/>
    <property type="match status" value="1"/>
</dbReference>
<dbReference type="InterPro" id="IPR045865">
    <property type="entry name" value="ACT-like_dom_sf"/>
</dbReference>
<keyword evidence="8" id="KW-1185">Reference proteome</keyword>
<sequence>MKNSQAIEEVSNRPARAVRGGRKYDVNRGFKSKNLEAERRRRQKLNARLLSLRAMNRATILDDSITYIEFLQEEVKGLSEKLQEIEMSEENMRSVDDTQLTEKCNIEADVQVTAIDGNKLRIKIYCENKKGVFNAVMEAFGSVGFEVIDTNLTTFKGLILISFSVEGTHVDRLLVEEMRALLMEVIRRI</sequence>
<dbReference type="Gene3D" id="4.10.280.10">
    <property type="entry name" value="Helix-loop-helix DNA-binding domain"/>
    <property type="match status" value="1"/>
</dbReference>
<organism evidence="7 8">
    <name type="scientific">Protea cynaroides</name>
    <dbReference type="NCBI Taxonomy" id="273540"/>
    <lineage>
        <taxon>Eukaryota</taxon>
        <taxon>Viridiplantae</taxon>
        <taxon>Streptophyta</taxon>
        <taxon>Embryophyta</taxon>
        <taxon>Tracheophyta</taxon>
        <taxon>Spermatophyta</taxon>
        <taxon>Magnoliopsida</taxon>
        <taxon>Proteales</taxon>
        <taxon>Proteaceae</taxon>
        <taxon>Protea</taxon>
    </lineage>
</organism>
<comment type="caution">
    <text evidence="7">The sequence shown here is derived from an EMBL/GenBank/DDBJ whole genome shotgun (WGS) entry which is preliminary data.</text>
</comment>
<dbReference type="InterPro" id="IPR036638">
    <property type="entry name" value="HLH_DNA-bd_sf"/>
</dbReference>
<reference evidence="7" key="1">
    <citation type="journal article" date="2023" name="Plant J.">
        <title>The genome of the king protea, Protea cynaroides.</title>
        <authorList>
            <person name="Chang J."/>
            <person name="Duong T.A."/>
            <person name="Schoeman C."/>
            <person name="Ma X."/>
            <person name="Roodt D."/>
            <person name="Barker N."/>
            <person name="Li Z."/>
            <person name="Van de Peer Y."/>
            <person name="Mizrachi E."/>
        </authorList>
    </citation>
    <scope>NUCLEOTIDE SEQUENCE</scope>
    <source>
        <tissue evidence="7">Young leaves</tissue>
    </source>
</reference>
<protein>
    <recommendedName>
        <fullName evidence="6">ACT domain-containing protein</fullName>
    </recommendedName>
</protein>
<evidence type="ECO:0000313" key="8">
    <source>
        <dbReference type="Proteomes" id="UP001141806"/>
    </source>
</evidence>
<evidence type="ECO:0000256" key="1">
    <source>
        <dbReference type="ARBA" id="ARBA00004123"/>
    </source>
</evidence>
<dbReference type="InterPro" id="IPR011598">
    <property type="entry name" value="bHLH_dom"/>
</dbReference>
<name>A0A9Q0GVI8_9MAGN</name>
<gene>
    <name evidence="7" type="ORF">NE237_029296</name>
</gene>
<accession>A0A9Q0GVI8</accession>
<dbReference type="SUPFAM" id="SSF47459">
    <property type="entry name" value="HLH, helix-loop-helix DNA-binding domain"/>
    <property type="match status" value="1"/>
</dbReference>
<dbReference type="PROSITE" id="PS51671">
    <property type="entry name" value="ACT"/>
    <property type="match status" value="1"/>
</dbReference>
<keyword evidence="2" id="KW-0805">Transcription regulation</keyword>
<keyword evidence="4" id="KW-0539">Nucleus</keyword>
<evidence type="ECO:0000256" key="4">
    <source>
        <dbReference type="ARBA" id="ARBA00023242"/>
    </source>
</evidence>
<dbReference type="InterPro" id="IPR054502">
    <property type="entry name" value="bHLH-TF_ACT-like_plant"/>
</dbReference>
<dbReference type="AlphaFoldDB" id="A0A9Q0GVI8"/>
<dbReference type="GO" id="GO:0005634">
    <property type="term" value="C:nucleus"/>
    <property type="evidence" value="ECO:0007669"/>
    <property type="project" value="UniProtKB-SubCell"/>
</dbReference>
<feature type="coiled-coil region" evidence="5">
    <location>
        <begin position="35"/>
        <end position="88"/>
    </location>
</feature>